<feature type="compositionally biased region" description="Low complexity" evidence="2">
    <location>
        <begin position="42"/>
        <end position="63"/>
    </location>
</feature>
<dbReference type="Proteomes" id="UP000605846">
    <property type="component" value="Unassembled WGS sequence"/>
</dbReference>
<protein>
    <submittedName>
        <fullName evidence="3">Uncharacterized protein</fullName>
    </submittedName>
</protein>
<dbReference type="EMBL" id="JABAYA010000078">
    <property type="protein sequence ID" value="KAF7726479.1"/>
    <property type="molecule type" value="Genomic_DNA"/>
</dbReference>
<proteinExistence type="predicted"/>
<feature type="region of interest" description="Disordered" evidence="2">
    <location>
        <begin position="1"/>
        <end position="187"/>
    </location>
</feature>
<dbReference type="SUPFAM" id="SSF57997">
    <property type="entry name" value="Tropomyosin"/>
    <property type="match status" value="1"/>
</dbReference>
<organism evidence="3 4">
    <name type="scientific">Apophysomyces ossiformis</name>
    <dbReference type="NCBI Taxonomy" id="679940"/>
    <lineage>
        <taxon>Eukaryota</taxon>
        <taxon>Fungi</taxon>
        <taxon>Fungi incertae sedis</taxon>
        <taxon>Mucoromycota</taxon>
        <taxon>Mucoromycotina</taxon>
        <taxon>Mucoromycetes</taxon>
        <taxon>Mucorales</taxon>
        <taxon>Mucorineae</taxon>
        <taxon>Mucoraceae</taxon>
        <taxon>Apophysomyces</taxon>
    </lineage>
</organism>
<evidence type="ECO:0000313" key="4">
    <source>
        <dbReference type="Proteomes" id="UP000605846"/>
    </source>
</evidence>
<name>A0A8H7BTA4_9FUNG</name>
<feature type="coiled-coil region" evidence="1">
    <location>
        <begin position="187"/>
        <end position="277"/>
    </location>
</feature>
<gene>
    <name evidence="3" type="ORF">EC973_008714</name>
</gene>
<evidence type="ECO:0000256" key="2">
    <source>
        <dbReference type="SAM" id="MobiDB-lite"/>
    </source>
</evidence>
<dbReference type="OrthoDB" id="2368002at2759"/>
<evidence type="ECO:0000313" key="3">
    <source>
        <dbReference type="EMBL" id="KAF7726479.1"/>
    </source>
</evidence>
<feature type="compositionally biased region" description="Polar residues" evidence="2">
    <location>
        <begin position="72"/>
        <end position="92"/>
    </location>
</feature>
<feature type="compositionally biased region" description="Low complexity" evidence="2">
    <location>
        <begin position="166"/>
        <end position="177"/>
    </location>
</feature>
<accession>A0A8H7BTA4</accession>
<dbReference type="AlphaFoldDB" id="A0A8H7BTA4"/>
<comment type="caution">
    <text evidence="3">The sequence shown here is derived from an EMBL/GenBank/DDBJ whole genome shotgun (WGS) entry which is preliminary data.</text>
</comment>
<keyword evidence="1" id="KW-0175">Coiled coil</keyword>
<evidence type="ECO:0000256" key="1">
    <source>
        <dbReference type="SAM" id="Coils"/>
    </source>
</evidence>
<keyword evidence="4" id="KW-1185">Reference proteome</keyword>
<reference evidence="3" key="1">
    <citation type="submission" date="2020-01" db="EMBL/GenBank/DDBJ databases">
        <title>Genome Sequencing of Three Apophysomyces-Like Fungal Strains Confirms a Novel Fungal Genus in the Mucoromycota with divergent Burkholderia-like Endosymbiotic Bacteria.</title>
        <authorList>
            <person name="Stajich J.E."/>
            <person name="Macias A.M."/>
            <person name="Carter-House D."/>
            <person name="Lovett B."/>
            <person name="Kasson L.R."/>
            <person name="Berry K."/>
            <person name="Grigoriev I."/>
            <person name="Chang Y."/>
            <person name="Spatafora J."/>
            <person name="Kasson M.T."/>
        </authorList>
    </citation>
    <scope>NUCLEOTIDE SEQUENCE</scope>
    <source>
        <strain evidence="3">NRRL A-21654</strain>
    </source>
</reference>
<sequence>MLRSEDIHSSDWLQPEEANTPKKKSLERISRLFQKKPKKKQPSPTSSLTPSFSTLSLASSLADPSERRRFGSVSSATSSHVGPLPSTSTTQQKNEHKKPPRRSDSLLILKSKPPPPPQHNDQTQADQEFQETDQLPPPPPYESHRVSLFPANPPSRTSSRRSVHYTAPTSPANVTASTPPPNPPSSVAALKAELSRQRQVLEQMEREKEQYQNDSQMLQDRIARINEKTNQRTEDIKSLQQNYDNHLRSMRATDDDLQSIAEKLRTLKQLIRELANELQGHVDPVVATRALSTFWLNLHDQIKRMCEPNLPPHRIRMLTEKFIMDVLVQNLNLNVFPGLEITEPYNQLQSFLETHNPSFAIRLRQELALVVAEKNAKGSDIDQALHNAVQNNWKYLYGGLTKAYPFIYQHDKAEPDVRKHYGAKVQVLVEQAVALGFAIKGQEVDITASDIREGIQRFDPDIMVDEDGLSSGIIEFCICPPFVVITPPYRPLEKGRVLCLKTKQ</sequence>